<gene>
    <name evidence="2" type="ORF">EWB00_000346</name>
</gene>
<feature type="non-terminal residue" evidence="2">
    <location>
        <position position="1"/>
    </location>
</feature>
<reference evidence="2 3" key="1">
    <citation type="submission" date="2019-03" db="EMBL/GenBank/DDBJ databases">
        <title>An improved genome assembly of the fluke Schistosoma japonicum.</title>
        <authorList>
            <person name="Hu W."/>
            <person name="Luo F."/>
            <person name="Yin M."/>
            <person name="Mo X."/>
            <person name="Sun C."/>
            <person name="Wu Q."/>
            <person name="Zhu B."/>
            <person name="Xiang M."/>
            <person name="Wang J."/>
            <person name="Wang Y."/>
            <person name="Zhang T."/>
            <person name="Xu B."/>
            <person name="Zheng H."/>
            <person name="Feng Z."/>
        </authorList>
    </citation>
    <scope>NUCLEOTIDE SEQUENCE [LARGE SCALE GENOMIC DNA]</scope>
    <source>
        <strain evidence="2">HuSjv2</strain>
        <tissue evidence="2">Worms</tissue>
    </source>
</reference>
<proteinExistence type="predicted"/>
<evidence type="ECO:0000313" key="2">
    <source>
        <dbReference type="EMBL" id="TNN04725.1"/>
    </source>
</evidence>
<protein>
    <submittedName>
        <fullName evidence="2">Uncharacterized protein</fullName>
    </submittedName>
</protein>
<evidence type="ECO:0000313" key="3">
    <source>
        <dbReference type="Proteomes" id="UP000311919"/>
    </source>
</evidence>
<keyword evidence="3" id="KW-1185">Reference proteome</keyword>
<comment type="caution">
    <text evidence="2">The sequence shown here is derived from an EMBL/GenBank/DDBJ whole genome shotgun (WGS) entry which is preliminary data.</text>
</comment>
<dbReference type="Proteomes" id="UP000311919">
    <property type="component" value="Unassembled WGS sequence"/>
</dbReference>
<accession>A0A4Z2CKE6</accession>
<name>A0A4Z2CKE6_SCHJA</name>
<dbReference type="AlphaFoldDB" id="A0A4Z2CKE6"/>
<organism evidence="2 3">
    <name type="scientific">Schistosoma japonicum</name>
    <name type="common">Blood fluke</name>
    <dbReference type="NCBI Taxonomy" id="6182"/>
    <lineage>
        <taxon>Eukaryota</taxon>
        <taxon>Metazoa</taxon>
        <taxon>Spiralia</taxon>
        <taxon>Lophotrochozoa</taxon>
        <taxon>Platyhelminthes</taxon>
        <taxon>Trematoda</taxon>
        <taxon>Digenea</taxon>
        <taxon>Strigeidida</taxon>
        <taxon>Schistosomatoidea</taxon>
        <taxon>Schistosomatidae</taxon>
        <taxon>Schistosoma</taxon>
    </lineage>
</organism>
<evidence type="ECO:0000256" key="1">
    <source>
        <dbReference type="SAM" id="MobiDB-lite"/>
    </source>
</evidence>
<dbReference type="EMBL" id="SKCS01001080">
    <property type="protein sequence ID" value="TNN04725.1"/>
    <property type="molecule type" value="Genomic_DNA"/>
</dbReference>
<sequence>ILSYGLGSICESLNKCRLTSLDAVEALLLVVDSSAQHVNKEKQLTKEAVEVTGTSRITDAEETPPNQWAQVLLGASLHGLKTQQTVPWFPEESPLPAPRMPRILGTQDPKAWSHRISSSENSAATEKAGSEECLD</sequence>
<feature type="region of interest" description="Disordered" evidence="1">
    <location>
        <begin position="88"/>
        <end position="135"/>
    </location>
</feature>
<feature type="compositionally biased region" description="Polar residues" evidence="1">
    <location>
        <begin position="115"/>
        <end position="124"/>
    </location>
</feature>